<accession>A0A4U8Z2F7</accession>
<dbReference type="PROSITE" id="PS00018">
    <property type="entry name" value="EF_HAND_1"/>
    <property type="match status" value="1"/>
</dbReference>
<dbReference type="Proteomes" id="UP000294360">
    <property type="component" value="Chromosome"/>
</dbReference>
<protein>
    <recommendedName>
        <fullName evidence="3">EF-hand domain-containing protein</fullName>
    </recommendedName>
</protein>
<gene>
    <name evidence="1" type="ORF">MTUNDRAET4_2707</name>
</gene>
<evidence type="ECO:0008006" key="3">
    <source>
        <dbReference type="Google" id="ProtNLM"/>
    </source>
</evidence>
<dbReference type="InterPro" id="IPR018247">
    <property type="entry name" value="EF_Hand_1_Ca_BS"/>
</dbReference>
<dbReference type="AlphaFoldDB" id="A0A4U8Z2F7"/>
<proteinExistence type="predicted"/>
<dbReference type="EMBL" id="LR536450">
    <property type="protein sequence ID" value="VFU09594.1"/>
    <property type="molecule type" value="Genomic_DNA"/>
</dbReference>
<evidence type="ECO:0000313" key="1">
    <source>
        <dbReference type="EMBL" id="VFU09594.1"/>
    </source>
</evidence>
<reference evidence="1 2" key="1">
    <citation type="submission" date="2019-03" db="EMBL/GenBank/DDBJ databases">
        <authorList>
            <person name="Kox A.R. M."/>
        </authorList>
    </citation>
    <scope>NUCLEOTIDE SEQUENCE [LARGE SCALE GENOMIC DNA]</scope>
    <source>
        <strain evidence="1">MTUNDRAET4 annotated genome</strain>
    </source>
</reference>
<sequence>MIYRSVPTYAISDDELKPVSTPSDAFATELDFTRTIFLAAVDKNSKAPEIKVPGVDGYRGALSYALARALEGAADANGDGKITIEELFCLCPPADLSALRSTPDDRVCERAEARRQY</sequence>
<organism evidence="1 2">
    <name type="scientific">Methylocella tundrae</name>
    <dbReference type="NCBI Taxonomy" id="227605"/>
    <lineage>
        <taxon>Bacteria</taxon>
        <taxon>Pseudomonadati</taxon>
        <taxon>Pseudomonadota</taxon>
        <taxon>Alphaproteobacteria</taxon>
        <taxon>Hyphomicrobiales</taxon>
        <taxon>Beijerinckiaceae</taxon>
        <taxon>Methylocella</taxon>
    </lineage>
</organism>
<dbReference type="RefSeq" id="WP_244605810.1">
    <property type="nucleotide sequence ID" value="NZ_LR536450.1"/>
</dbReference>
<dbReference type="KEGG" id="mtun:MTUNDRAET4_2707"/>
<name>A0A4U8Z2F7_METTU</name>
<evidence type="ECO:0000313" key="2">
    <source>
        <dbReference type="Proteomes" id="UP000294360"/>
    </source>
</evidence>